<evidence type="ECO:0000256" key="1">
    <source>
        <dbReference type="SAM" id="MobiDB-lite"/>
    </source>
</evidence>
<dbReference type="AlphaFoldDB" id="A0A1I0NB19"/>
<proteinExistence type="predicted"/>
<organism evidence="2 3">
    <name type="scientific">Natrinema salifodinae</name>
    <dbReference type="NCBI Taxonomy" id="1202768"/>
    <lineage>
        <taxon>Archaea</taxon>
        <taxon>Methanobacteriati</taxon>
        <taxon>Methanobacteriota</taxon>
        <taxon>Stenosarchaea group</taxon>
        <taxon>Halobacteria</taxon>
        <taxon>Halobacteriales</taxon>
        <taxon>Natrialbaceae</taxon>
        <taxon>Natrinema</taxon>
    </lineage>
</organism>
<feature type="compositionally biased region" description="Polar residues" evidence="1">
    <location>
        <begin position="34"/>
        <end position="46"/>
    </location>
</feature>
<gene>
    <name evidence="2" type="ORF">SAMN05216285_1467</name>
</gene>
<feature type="region of interest" description="Disordered" evidence="1">
    <location>
        <begin position="33"/>
        <end position="61"/>
    </location>
</feature>
<evidence type="ECO:0000313" key="3">
    <source>
        <dbReference type="Proteomes" id="UP000183275"/>
    </source>
</evidence>
<sequence length="61" mass="7178">MVYINSLPPPWLEFVMICEPVTPVMRFGRAKNSPEANNHMVNNRQDSVNRHVRSSARQWLR</sequence>
<dbReference type="Proteomes" id="UP000183275">
    <property type="component" value="Unassembled WGS sequence"/>
</dbReference>
<feature type="compositionally biased region" description="Basic residues" evidence="1">
    <location>
        <begin position="50"/>
        <end position="61"/>
    </location>
</feature>
<protein>
    <submittedName>
        <fullName evidence="2">Uncharacterized protein</fullName>
    </submittedName>
</protein>
<accession>A0A1I0NB19</accession>
<dbReference type="EMBL" id="FOIS01000002">
    <property type="protein sequence ID" value="SEV97722.1"/>
    <property type="molecule type" value="Genomic_DNA"/>
</dbReference>
<keyword evidence="3" id="KW-1185">Reference proteome</keyword>
<reference evidence="3" key="1">
    <citation type="submission" date="2016-10" db="EMBL/GenBank/DDBJ databases">
        <authorList>
            <person name="Varghese N."/>
        </authorList>
    </citation>
    <scope>NUCLEOTIDE SEQUENCE [LARGE SCALE GENOMIC DNA]</scope>
    <source>
        <strain evidence="3">CGMCC 1.12284</strain>
    </source>
</reference>
<evidence type="ECO:0000313" key="2">
    <source>
        <dbReference type="EMBL" id="SEV97722.1"/>
    </source>
</evidence>
<name>A0A1I0NB19_9EURY</name>